<evidence type="ECO:0000313" key="19">
    <source>
        <dbReference type="Proteomes" id="UP000187485"/>
    </source>
</evidence>
<dbReference type="PROSITE" id="PS51194">
    <property type="entry name" value="HELICASE_CTER"/>
    <property type="match status" value="1"/>
</dbReference>
<keyword evidence="7 15" id="KW-0067">ATP-binding</keyword>
<evidence type="ECO:0000256" key="13">
    <source>
        <dbReference type="ARBA" id="ARBA00034808"/>
    </source>
</evidence>
<dbReference type="InterPro" id="IPR012340">
    <property type="entry name" value="NA-bd_OB-fold"/>
</dbReference>
<evidence type="ECO:0000259" key="16">
    <source>
        <dbReference type="PROSITE" id="PS51192"/>
    </source>
</evidence>
<evidence type="ECO:0000256" key="5">
    <source>
        <dbReference type="ARBA" id="ARBA00022801"/>
    </source>
</evidence>
<evidence type="ECO:0000256" key="1">
    <source>
        <dbReference type="ARBA" id="ARBA00007504"/>
    </source>
</evidence>
<comment type="similarity">
    <text evidence="1 15">Belongs to the helicase family. RecG subfamily.</text>
</comment>
<comment type="caution">
    <text evidence="18">The sequence shown here is derived from an EMBL/GenBank/DDBJ whole genome shotgun (WGS) entry which is preliminary data.</text>
</comment>
<keyword evidence="5 15" id="KW-0378">Hydrolase</keyword>
<evidence type="ECO:0000256" key="8">
    <source>
        <dbReference type="ARBA" id="ARBA00023125"/>
    </source>
</evidence>
<comment type="catalytic activity">
    <reaction evidence="12 15">
        <text>Couples ATP hydrolysis with the unwinding of duplex DNA by translocating in the 3'-5' direction.</text>
        <dbReference type="EC" id="5.6.2.4"/>
    </reaction>
</comment>
<dbReference type="InterPro" id="IPR004609">
    <property type="entry name" value="ATP-dep_DNA_helicase_RecG"/>
</dbReference>
<keyword evidence="6 15" id="KW-0347">Helicase</keyword>
<evidence type="ECO:0000256" key="6">
    <source>
        <dbReference type="ARBA" id="ARBA00022806"/>
    </source>
</evidence>
<dbReference type="PANTHER" id="PTHR47964:SF1">
    <property type="entry name" value="ATP-DEPENDENT DNA HELICASE HOMOLOG RECG, CHLOROPLASTIC"/>
    <property type="match status" value="1"/>
</dbReference>
<dbReference type="CDD" id="cd04488">
    <property type="entry name" value="RecG_wedge_OBF"/>
    <property type="match status" value="1"/>
</dbReference>
<dbReference type="SUPFAM" id="SSF52540">
    <property type="entry name" value="P-loop containing nucleoside triphosphate hydrolases"/>
    <property type="match status" value="2"/>
</dbReference>
<dbReference type="Pfam" id="PF19833">
    <property type="entry name" value="RecG_dom3_C"/>
    <property type="match status" value="1"/>
</dbReference>
<dbReference type="AlphaFoldDB" id="A0A1L8CXS3"/>
<dbReference type="EC" id="5.6.2.4" evidence="13 15"/>
<dbReference type="GO" id="GO:0006281">
    <property type="term" value="P:DNA repair"/>
    <property type="evidence" value="ECO:0007669"/>
    <property type="project" value="UniProtKB-UniRule"/>
</dbReference>
<comment type="catalytic activity">
    <reaction evidence="14 15">
        <text>ATP + H2O = ADP + phosphate + H(+)</text>
        <dbReference type="Rhea" id="RHEA:13065"/>
        <dbReference type="ChEBI" id="CHEBI:15377"/>
        <dbReference type="ChEBI" id="CHEBI:15378"/>
        <dbReference type="ChEBI" id="CHEBI:30616"/>
        <dbReference type="ChEBI" id="CHEBI:43474"/>
        <dbReference type="ChEBI" id="CHEBI:456216"/>
        <dbReference type="EC" id="5.6.2.4"/>
    </reaction>
</comment>
<name>A0A1L8CXS3_9THEO</name>
<dbReference type="SUPFAM" id="SSF50249">
    <property type="entry name" value="Nucleic acid-binding proteins"/>
    <property type="match status" value="1"/>
</dbReference>
<keyword evidence="19" id="KW-1185">Reference proteome</keyword>
<feature type="domain" description="Helicase ATP-binding" evidence="16">
    <location>
        <begin position="270"/>
        <end position="431"/>
    </location>
</feature>
<dbReference type="GO" id="GO:0006310">
    <property type="term" value="P:DNA recombination"/>
    <property type="evidence" value="ECO:0007669"/>
    <property type="project" value="UniProtKB-UniRule"/>
</dbReference>
<dbReference type="GO" id="GO:0005524">
    <property type="term" value="F:ATP binding"/>
    <property type="evidence" value="ECO:0007669"/>
    <property type="project" value="UniProtKB-KW"/>
</dbReference>
<dbReference type="Pfam" id="PF17191">
    <property type="entry name" value="RecG_wedge"/>
    <property type="match status" value="1"/>
</dbReference>
<dbReference type="NCBIfam" id="TIGR00643">
    <property type="entry name" value="recG"/>
    <property type="match status" value="1"/>
</dbReference>
<evidence type="ECO:0000256" key="14">
    <source>
        <dbReference type="ARBA" id="ARBA00048988"/>
    </source>
</evidence>
<evidence type="ECO:0000256" key="2">
    <source>
        <dbReference type="ARBA" id="ARBA00017846"/>
    </source>
</evidence>
<dbReference type="InterPro" id="IPR033454">
    <property type="entry name" value="RecG_wedge"/>
</dbReference>
<accession>A0A1L8CXS3</accession>
<protein>
    <recommendedName>
        <fullName evidence="2 15">ATP-dependent DNA helicase RecG</fullName>
        <ecNumber evidence="13 15">5.6.2.4</ecNumber>
    </recommendedName>
</protein>
<dbReference type="GO" id="GO:0016887">
    <property type="term" value="F:ATP hydrolysis activity"/>
    <property type="evidence" value="ECO:0007669"/>
    <property type="project" value="RHEA"/>
</dbReference>
<dbReference type="Pfam" id="PF00271">
    <property type="entry name" value="Helicase_C"/>
    <property type="match status" value="1"/>
</dbReference>
<evidence type="ECO:0000259" key="17">
    <source>
        <dbReference type="PROSITE" id="PS51194"/>
    </source>
</evidence>
<organism evidence="18 19">
    <name type="scientific">Carboxydothermus pertinax</name>
    <dbReference type="NCBI Taxonomy" id="870242"/>
    <lineage>
        <taxon>Bacteria</taxon>
        <taxon>Bacillati</taxon>
        <taxon>Bacillota</taxon>
        <taxon>Clostridia</taxon>
        <taxon>Thermoanaerobacterales</taxon>
        <taxon>Thermoanaerobacteraceae</taxon>
        <taxon>Carboxydothermus</taxon>
    </lineage>
</organism>
<evidence type="ECO:0000256" key="15">
    <source>
        <dbReference type="RuleBase" id="RU363016"/>
    </source>
</evidence>
<evidence type="ECO:0000256" key="10">
    <source>
        <dbReference type="ARBA" id="ARBA00023204"/>
    </source>
</evidence>
<dbReference type="InterPro" id="IPR045562">
    <property type="entry name" value="RecG_dom3_C"/>
</dbReference>
<dbReference type="Pfam" id="PF00270">
    <property type="entry name" value="DEAD"/>
    <property type="match status" value="1"/>
</dbReference>
<keyword evidence="10 15" id="KW-0234">DNA repair</keyword>
<keyword evidence="8" id="KW-0238">DNA-binding</keyword>
<dbReference type="CDD" id="cd17992">
    <property type="entry name" value="DEXHc_RecG"/>
    <property type="match status" value="1"/>
</dbReference>
<dbReference type="GO" id="GO:0043138">
    <property type="term" value="F:3'-5' DNA helicase activity"/>
    <property type="evidence" value="ECO:0007669"/>
    <property type="project" value="UniProtKB-EC"/>
</dbReference>
<evidence type="ECO:0000256" key="11">
    <source>
        <dbReference type="ARBA" id="ARBA00023235"/>
    </source>
</evidence>
<keyword evidence="9 15" id="KW-0233">DNA recombination</keyword>
<dbReference type="InterPro" id="IPR001650">
    <property type="entry name" value="Helicase_C-like"/>
</dbReference>
<dbReference type="Proteomes" id="UP000187485">
    <property type="component" value="Unassembled WGS sequence"/>
</dbReference>
<feature type="domain" description="Helicase C-terminal" evidence="17">
    <location>
        <begin position="450"/>
        <end position="609"/>
    </location>
</feature>
<evidence type="ECO:0000313" key="18">
    <source>
        <dbReference type="EMBL" id="GAV23710.1"/>
    </source>
</evidence>
<dbReference type="GO" id="GO:0003677">
    <property type="term" value="F:DNA binding"/>
    <property type="evidence" value="ECO:0007669"/>
    <property type="project" value="UniProtKB-KW"/>
</dbReference>
<dbReference type="EMBL" id="BDJK01000055">
    <property type="protein sequence ID" value="GAV23710.1"/>
    <property type="molecule type" value="Genomic_DNA"/>
</dbReference>
<keyword evidence="4 15" id="KW-0227">DNA damage</keyword>
<dbReference type="Gene3D" id="2.40.50.140">
    <property type="entry name" value="Nucleic acid-binding proteins"/>
    <property type="match status" value="1"/>
</dbReference>
<dbReference type="InterPro" id="IPR014001">
    <property type="entry name" value="Helicase_ATP-bd"/>
</dbReference>
<dbReference type="SMART" id="SM00487">
    <property type="entry name" value="DEXDc"/>
    <property type="match status" value="1"/>
</dbReference>
<evidence type="ECO:0000256" key="7">
    <source>
        <dbReference type="ARBA" id="ARBA00022840"/>
    </source>
</evidence>
<evidence type="ECO:0000256" key="9">
    <source>
        <dbReference type="ARBA" id="ARBA00023172"/>
    </source>
</evidence>
<evidence type="ECO:0000256" key="3">
    <source>
        <dbReference type="ARBA" id="ARBA00022741"/>
    </source>
</evidence>
<dbReference type="NCBIfam" id="NF008165">
    <property type="entry name" value="PRK10917.1-3"/>
    <property type="match status" value="1"/>
</dbReference>
<dbReference type="SMART" id="SM00490">
    <property type="entry name" value="HELICc"/>
    <property type="match status" value="2"/>
</dbReference>
<keyword evidence="3 15" id="KW-0547">Nucleotide-binding</keyword>
<reference evidence="19" key="1">
    <citation type="submission" date="2016-12" db="EMBL/GenBank/DDBJ databases">
        <title>Draft Genome Sequences od Carboxydothermus pertinax and islandicus, Hydrogenogenic Carboxydotrophic Bacteria.</title>
        <authorList>
            <person name="Fukuyama Y."/>
            <person name="Ohmae K."/>
            <person name="Yoneda Y."/>
            <person name="Yoshida T."/>
            <person name="Sako Y."/>
        </authorList>
    </citation>
    <scope>NUCLEOTIDE SEQUENCE [LARGE SCALE GENOMIC DNA]</scope>
    <source>
        <strain evidence="19">Ug1</strain>
    </source>
</reference>
<dbReference type="InterPro" id="IPR047112">
    <property type="entry name" value="RecG/Mfd"/>
</dbReference>
<keyword evidence="11" id="KW-0413">Isomerase</keyword>
<gene>
    <name evidence="18" type="ORF">cpu_22200</name>
</gene>
<dbReference type="NCBIfam" id="NF008168">
    <property type="entry name" value="PRK10917.2-2"/>
    <property type="match status" value="1"/>
</dbReference>
<dbReference type="Gene3D" id="3.40.50.300">
    <property type="entry name" value="P-loop containing nucleotide triphosphate hydrolases"/>
    <property type="match status" value="2"/>
</dbReference>
<comment type="function">
    <text evidence="15">Plays a critical role in recombination and DNA repair. Helps process Holliday junction intermediates to mature products by catalyzing branch migration. Has replication fork regression activity, unwinds stalled or blocked replication forks to make a HJ that can be resolved. Has a DNA unwinding activity characteristic of a DNA helicase with 3'-5' polarity.</text>
</comment>
<dbReference type="CDD" id="cd18811">
    <property type="entry name" value="SF2_C_RecG"/>
    <property type="match status" value="1"/>
</dbReference>
<evidence type="ECO:0000256" key="12">
    <source>
        <dbReference type="ARBA" id="ARBA00034617"/>
    </source>
</evidence>
<dbReference type="InterPro" id="IPR027417">
    <property type="entry name" value="P-loop_NTPase"/>
</dbReference>
<sequence>MDIPVQYLKGVGPQKAKLLQKLKIETIKDLIFYFPKRYEDRSFLKKVSELKSDEITTVLGKIVEVKEITPKTKLKILKVGISDDSGIAYGCFFNQSYLKKIFTLGKKVYFYGKVEKRFFETNINVYEYEFWEEEAIHTNRLVPIYSVTENLSPKVLRQIIKNALDKHLEEINEPLPLDILKKYGLPEITTALLNLHFPESLELAELARRRMVFEEFLMFFLAIGKFKENLEKRPGISIIGNGELEKSFLSLLPFKLTPAQEKVWNEIKEDLAANKPMNRLVQGDVGSGKTILAALALVKAVEAGFQGALMAPTEILAEQHYLNLNRLFTPIGIKVVLLSGSLSPRKREAVYQAIKNGYADVVIGTHALIQDGVTFKNLGVAIVDEQHRFGVDQRSSLMQKGLFVNQLVMSATPIPRTLALTIYGDLDVSVVDTLPAGRKPIRTYWISSQDKGKAYAFLLKQVAEGRQGYVVCPLVEESDKLQVEAVTKLYEFLTKKFPQYSWGLMHGRLKASEKEEVMENFRKNKIQILVSTTVIEVGVDVPNANVIIIEDAWRFGLAQLHQIRGRVGRGEHQSYCFLLGNPKNQEGIVRMKIMEKYNDGFKIAEEDLKLRGPGELAGTRQSGTWEFKLADIVRDQSLLFLAKKEADYILKNEENYQEIVNLALKKYQDKISLLQKN</sequence>
<dbReference type="STRING" id="870242.cpu_22200"/>
<dbReference type="PANTHER" id="PTHR47964">
    <property type="entry name" value="ATP-DEPENDENT DNA HELICASE HOMOLOG RECG, CHLOROPLASTIC"/>
    <property type="match status" value="1"/>
</dbReference>
<dbReference type="PROSITE" id="PS51192">
    <property type="entry name" value="HELICASE_ATP_BIND_1"/>
    <property type="match status" value="1"/>
</dbReference>
<proteinExistence type="inferred from homology"/>
<dbReference type="InterPro" id="IPR011545">
    <property type="entry name" value="DEAD/DEAH_box_helicase_dom"/>
</dbReference>
<evidence type="ECO:0000256" key="4">
    <source>
        <dbReference type="ARBA" id="ARBA00022763"/>
    </source>
</evidence>